<dbReference type="eggNOG" id="arCOG07554">
    <property type="taxonomic scope" value="Archaea"/>
</dbReference>
<keyword evidence="2" id="KW-1133">Transmembrane helix</keyword>
<dbReference type="AlphaFoldDB" id="G0EH20"/>
<feature type="compositionally biased region" description="Low complexity" evidence="1">
    <location>
        <begin position="433"/>
        <end position="475"/>
    </location>
</feature>
<feature type="compositionally biased region" description="Acidic residues" evidence="1">
    <location>
        <begin position="476"/>
        <end position="487"/>
    </location>
</feature>
<evidence type="ECO:0000313" key="4">
    <source>
        <dbReference type="Proteomes" id="UP000001037"/>
    </source>
</evidence>
<proteinExistence type="predicted"/>
<feature type="compositionally biased region" description="Basic and acidic residues" evidence="1">
    <location>
        <begin position="488"/>
        <end position="500"/>
    </location>
</feature>
<dbReference type="EMBL" id="CP002838">
    <property type="protein sequence ID" value="AEM38470.1"/>
    <property type="molecule type" value="Genomic_DNA"/>
</dbReference>
<keyword evidence="4" id="KW-1185">Reference proteome</keyword>
<feature type="transmembrane region" description="Helical" evidence="2">
    <location>
        <begin position="541"/>
        <end position="563"/>
    </location>
</feature>
<dbReference type="RefSeq" id="WP_014026147.1">
    <property type="nucleotide sequence ID" value="NC_015931.1"/>
</dbReference>
<keyword evidence="2" id="KW-0812">Transmembrane</keyword>
<keyword evidence="2" id="KW-0472">Membrane</keyword>
<organism evidence="3 4">
    <name type="scientific">Pyrolobus fumarii (strain DSM 11204 / 1A)</name>
    <dbReference type="NCBI Taxonomy" id="694429"/>
    <lineage>
        <taxon>Archaea</taxon>
        <taxon>Thermoproteota</taxon>
        <taxon>Thermoprotei</taxon>
        <taxon>Desulfurococcales</taxon>
        <taxon>Pyrodictiaceae</taxon>
        <taxon>Pyrolobus</taxon>
    </lineage>
</organism>
<dbReference type="KEGG" id="pfm:Pyrfu_0601"/>
<gene>
    <name evidence="3" type="ordered locus">Pyrfu_0601</name>
</gene>
<feature type="region of interest" description="Disordered" evidence="1">
    <location>
        <begin position="430"/>
        <end position="500"/>
    </location>
</feature>
<evidence type="ECO:0000256" key="1">
    <source>
        <dbReference type="SAM" id="MobiDB-lite"/>
    </source>
</evidence>
<protein>
    <submittedName>
        <fullName evidence="3">Uncharacterized protein</fullName>
    </submittedName>
</protein>
<dbReference type="Proteomes" id="UP000001037">
    <property type="component" value="Chromosome"/>
</dbReference>
<evidence type="ECO:0000256" key="2">
    <source>
        <dbReference type="SAM" id="Phobius"/>
    </source>
</evidence>
<name>G0EH20_PYRF1</name>
<reference evidence="3 4" key="1">
    <citation type="journal article" date="2011" name="Stand. Genomic Sci.">
        <title>Complete genome sequence of the hyperthermophilic chemolithoautotroph Pyrolobus fumarii type strain (1A).</title>
        <authorList>
            <person name="Anderson I."/>
            <person name="Goker M."/>
            <person name="Nolan M."/>
            <person name="Lucas S."/>
            <person name="Hammon N."/>
            <person name="Deshpande S."/>
            <person name="Cheng J.F."/>
            <person name="Tapia R."/>
            <person name="Han C."/>
            <person name="Goodwin L."/>
            <person name="Pitluck S."/>
            <person name="Huntemann M."/>
            <person name="Liolios K."/>
            <person name="Ivanova N."/>
            <person name="Pagani I."/>
            <person name="Mavromatis K."/>
            <person name="Ovchinikova G."/>
            <person name="Pati A."/>
            <person name="Chen A."/>
            <person name="Palaniappan K."/>
            <person name="Land M."/>
            <person name="Hauser L."/>
            <person name="Brambilla E.M."/>
            <person name="Huber H."/>
            <person name="Yasawong M."/>
            <person name="Rohde M."/>
            <person name="Spring S."/>
            <person name="Abt B."/>
            <person name="Sikorski J."/>
            <person name="Wirth R."/>
            <person name="Detter J.C."/>
            <person name="Woyke T."/>
            <person name="Bristow J."/>
            <person name="Eisen J.A."/>
            <person name="Markowitz V."/>
            <person name="Hugenholtz P."/>
            <person name="Kyrpides N.C."/>
            <person name="Klenk H.P."/>
            <person name="Lapidus A."/>
        </authorList>
    </citation>
    <scope>NUCLEOTIDE SEQUENCE [LARGE SCALE GENOMIC DNA]</scope>
    <source>
        <strain evidence="4">DSM 11204 / 1A</strain>
    </source>
</reference>
<accession>G0EH20</accession>
<dbReference type="GeneID" id="52281862"/>
<dbReference type="InParanoid" id="G0EH20"/>
<sequence>MVSSGLRAAALLLLVAITVAAAAAVVYAAGPHGQQPSPGQGAAGKGRNVTAPVNVARGHPRNILVTQFLEPDSIKTGAVLTVRLVLNASLAEDEVVKVFEVLPPWVKVVDASDNVEVLKSNVTIPPVKLLAKVCVKHHVNCSILAGNATRAGGPRGGHAAGNATGLMLRTGYWGQAALYMPNATLIVATLSPDETTAEYRVTLAYAPPVHVLAVHGVAVKIVDDVVVGAAPVWGETRVRVLDAPNATVSVEGECVRVRVRALELLRVRTRLMLALLPNTTSLVVEAPDVNISRMPPVYVSLVALEDEHGRIRARVRLSLMLAAGQELNLTINAGAVSPHYITAEGVNVTTPPKGYRVMAAVKLEPRHQFRETVTLRLRLGHPIPPNAIVMYNDGTGWHPLPTRVIDAQNGVVEVNTTHFTIFAVVAPSEETETTTTETTTTTTTTTTVSTTTTTTTTTTTETTSTTSTKKTTVTESETEVEIESETETEMHTTTHASHTEIHTEVEKEIHTETHEEKHMESTTGTVGETEGITSAAEEGGIMNTAILAAVVAAVVAALVAVAIKRR</sequence>
<evidence type="ECO:0000313" key="3">
    <source>
        <dbReference type="EMBL" id="AEM38470.1"/>
    </source>
</evidence>
<dbReference type="HOGENOM" id="CLU_481148_0_0_2"/>